<dbReference type="Proteomes" id="UP000269669">
    <property type="component" value="Unassembled WGS sequence"/>
</dbReference>
<keyword evidence="3" id="KW-1185">Reference proteome</keyword>
<evidence type="ECO:0000313" key="2">
    <source>
        <dbReference type="EMBL" id="RSL15141.1"/>
    </source>
</evidence>
<reference evidence="2 3" key="1">
    <citation type="submission" date="2018-12" db="EMBL/GenBank/DDBJ databases">
        <title>Sequencing of bacterial isolates from soil warming experiment in Harvard Forest, Massachusetts, USA.</title>
        <authorList>
            <person name="Deangelis K."/>
        </authorList>
    </citation>
    <scope>NUCLEOTIDE SEQUENCE [LARGE SCALE GENOMIC DNA]</scope>
    <source>
        <strain evidence="2 3">EB153</strain>
    </source>
</reference>
<evidence type="ECO:0000256" key="1">
    <source>
        <dbReference type="SAM" id="Phobius"/>
    </source>
</evidence>
<accession>A0A3R9R0Q6</accession>
<protein>
    <submittedName>
        <fullName evidence="2">Uncharacterized protein</fullName>
    </submittedName>
</protein>
<organism evidence="2 3">
    <name type="scientific">Edaphobacter aggregans</name>
    <dbReference type="NCBI Taxonomy" id="570835"/>
    <lineage>
        <taxon>Bacteria</taxon>
        <taxon>Pseudomonadati</taxon>
        <taxon>Acidobacteriota</taxon>
        <taxon>Terriglobia</taxon>
        <taxon>Terriglobales</taxon>
        <taxon>Acidobacteriaceae</taxon>
        <taxon>Edaphobacter</taxon>
    </lineage>
</organism>
<keyword evidence="1" id="KW-0472">Membrane</keyword>
<proteinExistence type="predicted"/>
<evidence type="ECO:0000313" key="3">
    <source>
        <dbReference type="Proteomes" id="UP000269669"/>
    </source>
</evidence>
<name>A0A3R9R0Q6_9BACT</name>
<comment type="caution">
    <text evidence="2">The sequence shown here is derived from an EMBL/GenBank/DDBJ whole genome shotgun (WGS) entry which is preliminary data.</text>
</comment>
<gene>
    <name evidence="2" type="ORF">EDE15_0618</name>
</gene>
<sequence length="250" mass="27133">MSSTDVLNRRQFVYLTGGMSLGFPLLSGNHCFSQDLPSSTQQATNNSVNDDTQLIALADTYVQSAIAGASSISGNVDLFHQHFKEGRSIFIMAQRRLDDLGYNISLPDGPIDLDTPPITFAEFSNFEQINMAALTGEGDTPRKILSKILALFGISEFAEVFSKLLAAEIEGLGTAVLASNWRLVTTLFFKLIDTVFSRAFLTLLGENIGAKLAAKLAAKIASRFLPFIGWAILIGQLLWALGEEFATKSS</sequence>
<keyword evidence="1" id="KW-0812">Transmembrane</keyword>
<keyword evidence="1" id="KW-1133">Transmembrane helix</keyword>
<dbReference type="EMBL" id="RSDW01000001">
    <property type="protein sequence ID" value="RSL15141.1"/>
    <property type="molecule type" value="Genomic_DNA"/>
</dbReference>
<dbReference type="RefSeq" id="WP_125483917.1">
    <property type="nucleotide sequence ID" value="NZ_RSDW01000001.1"/>
</dbReference>
<feature type="transmembrane region" description="Helical" evidence="1">
    <location>
        <begin position="224"/>
        <end position="242"/>
    </location>
</feature>
<dbReference type="AlphaFoldDB" id="A0A3R9R0Q6"/>